<dbReference type="EMBL" id="JANEYG010000050">
    <property type="protein sequence ID" value="KAJ8915704.1"/>
    <property type="molecule type" value="Genomic_DNA"/>
</dbReference>
<evidence type="ECO:0008006" key="3">
    <source>
        <dbReference type="Google" id="ProtNLM"/>
    </source>
</evidence>
<accession>A0AAV8VNU5</accession>
<comment type="caution">
    <text evidence="1">The sequence shown here is derived from an EMBL/GenBank/DDBJ whole genome shotgun (WGS) entry which is preliminary data.</text>
</comment>
<name>A0AAV8VNU5_9CUCU</name>
<reference evidence="1 2" key="1">
    <citation type="journal article" date="2023" name="Insect Mol. Biol.">
        <title>Genome sequencing provides insights into the evolution of gene families encoding plant cell wall-degrading enzymes in longhorned beetles.</title>
        <authorList>
            <person name="Shin N.R."/>
            <person name="Okamura Y."/>
            <person name="Kirsch R."/>
            <person name="Pauchet Y."/>
        </authorList>
    </citation>
    <scope>NUCLEOTIDE SEQUENCE [LARGE SCALE GENOMIC DNA]</scope>
    <source>
        <strain evidence="1">EAD_L_NR</strain>
    </source>
</reference>
<keyword evidence="2" id="KW-1185">Reference proteome</keyword>
<protein>
    <recommendedName>
        <fullName evidence="3">Nuclease HARBI1</fullName>
    </recommendedName>
</protein>
<gene>
    <name evidence="1" type="ORF">NQ315_000638</name>
</gene>
<sequence>MEIEDEIYLNVDGDLLDILDFGFPRRIYDRSNPFDTMDELSFFMRFRLQEDTVVHVLEHIEENLEFNNDFCLFMCWCVYLININTTFCTFILAITVSPINQLLTALRFYATCSHQNTVGDMGMHQSTASRVILKVSRQIAMLAPQYIKMPS</sequence>
<dbReference type="Proteomes" id="UP001159042">
    <property type="component" value="Unassembled WGS sequence"/>
</dbReference>
<evidence type="ECO:0000313" key="1">
    <source>
        <dbReference type="EMBL" id="KAJ8915704.1"/>
    </source>
</evidence>
<dbReference type="AlphaFoldDB" id="A0AAV8VNU5"/>
<organism evidence="1 2">
    <name type="scientific">Exocentrus adspersus</name>
    <dbReference type="NCBI Taxonomy" id="1586481"/>
    <lineage>
        <taxon>Eukaryota</taxon>
        <taxon>Metazoa</taxon>
        <taxon>Ecdysozoa</taxon>
        <taxon>Arthropoda</taxon>
        <taxon>Hexapoda</taxon>
        <taxon>Insecta</taxon>
        <taxon>Pterygota</taxon>
        <taxon>Neoptera</taxon>
        <taxon>Endopterygota</taxon>
        <taxon>Coleoptera</taxon>
        <taxon>Polyphaga</taxon>
        <taxon>Cucujiformia</taxon>
        <taxon>Chrysomeloidea</taxon>
        <taxon>Cerambycidae</taxon>
        <taxon>Lamiinae</taxon>
        <taxon>Acanthocinini</taxon>
        <taxon>Exocentrus</taxon>
    </lineage>
</organism>
<proteinExistence type="predicted"/>
<evidence type="ECO:0000313" key="2">
    <source>
        <dbReference type="Proteomes" id="UP001159042"/>
    </source>
</evidence>